<proteinExistence type="predicted"/>
<dbReference type="OrthoDB" id="6287635at2759"/>
<comment type="caution">
    <text evidence="1">The sequence shown here is derived from an EMBL/GenBank/DDBJ whole genome shotgun (WGS) entry which is preliminary data.</text>
</comment>
<dbReference type="EMBL" id="BGPR01034503">
    <property type="protein sequence ID" value="GBO08909.1"/>
    <property type="molecule type" value="Genomic_DNA"/>
</dbReference>
<evidence type="ECO:0000313" key="2">
    <source>
        <dbReference type="Proteomes" id="UP000499080"/>
    </source>
</evidence>
<name>A0A4Y2U7B9_ARAVE</name>
<keyword evidence="2" id="KW-1185">Reference proteome</keyword>
<sequence length="200" mass="22782">MAEYYPSEIARLVLGYLKEANCPKAWETFLVESVDLREHYRLLQSGRSCSTNIEGKSLLEILHEYCHLKDATERDTRNEISSSFANLNVSCGDLKSNNINPNVSCSESFKTLKKNNAEVFYNSKIHQTTQSQATVHFAQGGNRSPWSVQTRLFTSTRSHLSRMPSHLKRVCVRALDFSTGAESKPKTFYYLQILNAYISK</sequence>
<protein>
    <recommendedName>
        <fullName evidence="3">LisH domain-containing protein</fullName>
    </recommendedName>
</protein>
<evidence type="ECO:0000313" key="1">
    <source>
        <dbReference type="EMBL" id="GBO08909.1"/>
    </source>
</evidence>
<organism evidence="1 2">
    <name type="scientific">Araneus ventricosus</name>
    <name type="common">Orbweaver spider</name>
    <name type="synonym">Epeira ventricosa</name>
    <dbReference type="NCBI Taxonomy" id="182803"/>
    <lineage>
        <taxon>Eukaryota</taxon>
        <taxon>Metazoa</taxon>
        <taxon>Ecdysozoa</taxon>
        <taxon>Arthropoda</taxon>
        <taxon>Chelicerata</taxon>
        <taxon>Arachnida</taxon>
        <taxon>Araneae</taxon>
        <taxon>Araneomorphae</taxon>
        <taxon>Entelegynae</taxon>
        <taxon>Araneoidea</taxon>
        <taxon>Araneidae</taxon>
        <taxon>Araneus</taxon>
    </lineage>
</organism>
<dbReference type="Proteomes" id="UP000499080">
    <property type="component" value="Unassembled WGS sequence"/>
</dbReference>
<evidence type="ECO:0008006" key="3">
    <source>
        <dbReference type="Google" id="ProtNLM"/>
    </source>
</evidence>
<accession>A0A4Y2U7B9</accession>
<dbReference type="AlphaFoldDB" id="A0A4Y2U7B9"/>
<reference evidence="1 2" key="1">
    <citation type="journal article" date="2019" name="Sci. Rep.">
        <title>Orb-weaving spider Araneus ventricosus genome elucidates the spidroin gene catalogue.</title>
        <authorList>
            <person name="Kono N."/>
            <person name="Nakamura H."/>
            <person name="Ohtoshi R."/>
            <person name="Moran D.A.P."/>
            <person name="Shinohara A."/>
            <person name="Yoshida Y."/>
            <person name="Fujiwara M."/>
            <person name="Mori M."/>
            <person name="Tomita M."/>
            <person name="Arakawa K."/>
        </authorList>
    </citation>
    <scope>NUCLEOTIDE SEQUENCE [LARGE SCALE GENOMIC DNA]</scope>
</reference>
<gene>
    <name evidence="1" type="ORF">AVEN_245123_1</name>
</gene>